<protein>
    <recommendedName>
        <fullName evidence="4">MYND-type domain-containing protein</fullName>
    </recommendedName>
</protein>
<dbReference type="VEuPathDB" id="FungiDB:SAPIO_CDS6197"/>
<dbReference type="EMBL" id="JOWA01000101">
    <property type="protein sequence ID" value="KEZ42146.1"/>
    <property type="molecule type" value="Genomic_DNA"/>
</dbReference>
<dbReference type="GeneID" id="27725269"/>
<evidence type="ECO:0000256" key="3">
    <source>
        <dbReference type="ARBA" id="ARBA00022833"/>
    </source>
</evidence>
<evidence type="ECO:0000256" key="1">
    <source>
        <dbReference type="ARBA" id="ARBA00022723"/>
    </source>
</evidence>
<evidence type="ECO:0000256" key="2">
    <source>
        <dbReference type="ARBA" id="ARBA00022771"/>
    </source>
</evidence>
<dbReference type="HOGENOM" id="CLU_069197_0_0_1"/>
<dbReference type="AlphaFoldDB" id="A0A084G484"/>
<keyword evidence="3" id="KW-0862">Zinc</keyword>
<keyword evidence="6" id="KW-1185">Reference proteome</keyword>
<dbReference type="RefSeq" id="XP_016641945.1">
    <property type="nucleotide sequence ID" value="XM_016788364.1"/>
</dbReference>
<accession>A0A084G484</accession>
<dbReference type="GO" id="GO:0008270">
    <property type="term" value="F:zinc ion binding"/>
    <property type="evidence" value="ECO:0007669"/>
    <property type="project" value="UniProtKB-KW"/>
</dbReference>
<dbReference type="OrthoDB" id="432970at2759"/>
<evidence type="ECO:0000313" key="6">
    <source>
        <dbReference type="Proteomes" id="UP000028545"/>
    </source>
</evidence>
<comment type="caution">
    <text evidence="5">The sequence shown here is derived from an EMBL/GenBank/DDBJ whole genome shotgun (WGS) entry which is preliminary data.</text>
</comment>
<dbReference type="Gene3D" id="6.10.140.2220">
    <property type="match status" value="1"/>
</dbReference>
<proteinExistence type="predicted"/>
<dbReference type="Pfam" id="PF01753">
    <property type="entry name" value="zf-MYND"/>
    <property type="match status" value="1"/>
</dbReference>
<evidence type="ECO:0000313" key="5">
    <source>
        <dbReference type="EMBL" id="KEZ42146.1"/>
    </source>
</evidence>
<dbReference type="OMA" id="DTTGCQY"/>
<gene>
    <name evidence="5" type="ORF">SAPIO_CDS6197</name>
</gene>
<dbReference type="InterPro" id="IPR002893">
    <property type="entry name" value="Znf_MYND"/>
</dbReference>
<dbReference type="KEGG" id="sapo:SAPIO_CDS6197"/>
<reference evidence="5 6" key="1">
    <citation type="journal article" date="2014" name="Genome Announc.">
        <title>Draft genome sequence of the pathogenic fungus Scedosporium apiospermum.</title>
        <authorList>
            <person name="Vandeputte P."/>
            <person name="Ghamrawi S."/>
            <person name="Rechenmann M."/>
            <person name="Iltis A."/>
            <person name="Giraud S."/>
            <person name="Fleury M."/>
            <person name="Thornton C."/>
            <person name="Delhaes L."/>
            <person name="Meyer W."/>
            <person name="Papon N."/>
            <person name="Bouchara J.P."/>
        </authorList>
    </citation>
    <scope>NUCLEOTIDE SEQUENCE [LARGE SCALE GENOMIC DNA]</scope>
    <source>
        <strain evidence="5 6">IHEM 14462</strain>
    </source>
</reference>
<name>A0A084G484_PSEDA</name>
<sequence length="319" mass="36523">MCELRPELNGKMHWLQGRAGTPARDSVDVFYCGRDCQAGHWPRHKAHCQNMRKRRKLLRAANLLKLALLTYREVAFDVDLNKIEFQDGLLRLHQNQTARPKRRLFPSRITTSTEHKEAALANNQCTTAMALLGRLTRKLLAVGTASVIEFMDLHIGKPIFRTQLTPGLDTSHCPHTVLRVRQLFTGENWIIDTTGCQYGFRDVLIPYEKYLEEKACRIIAEPATYDAVETKDLDYFSTLEFMNKTQAQKKAREVERRARLHFAAFVDTRVNNTILDGSAGHFRDTADRHEAISGRITVTEERISWKSRMSTLASIIGEP</sequence>
<keyword evidence="2" id="KW-0863">Zinc-finger</keyword>
<keyword evidence="1" id="KW-0479">Metal-binding</keyword>
<organism evidence="5 6">
    <name type="scientific">Pseudallescheria apiosperma</name>
    <name type="common">Scedosporium apiospermum</name>
    <dbReference type="NCBI Taxonomy" id="563466"/>
    <lineage>
        <taxon>Eukaryota</taxon>
        <taxon>Fungi</taxon>
        <taxon>Dikarya</taxon>
        <taxon>Ascomycota</taxon>
        <taxon>Pezizomycotina</taxon>
        <taxon>Sordariomycetes</taxon>
        <taxon>Hypocreomycetidae</taxon>
        <taxon>Microascales</taxon>
        <taxon>Microascaceae</taxon>
        <taxon>Scedosporium</taxon>
    </lineage>
</organism>
<dbReference type="SUPFAM" id="SSF144232">
    <property type="entry name" value="HIT/MYND zinc finger-like"/>
    <property type="match status" value="1"/>
</dbReference>
<dbReference type="Proteomes" id="UP000028545">
    <property type="component" value="Unassembled WGS sequence"/>
</dbReference>
<evidence type="ECO:0000259" key="4">
    <source>
        <dbReference type="Pfam" id="PF01753"/>
    </source>
</evidence>
<feature type="domain" description="MYND-type" evidence="4">
    <location>
        <begin position="29"/>
        <end position="48"/>
    </location>
</feature>